<organism evidence="1 2">
    <name type="scientific">Halanaerobium saccharolyticum</name>
    <dbReference type="NCBI Taxonomy" id="43595"/>
    <lineage>
        <taxon>Bacteria</taxon>
        <taxon>Bacillati</taxon>
        <taxon>Bacillota</taxon>
        <taxon>Clostridia</taxon>
        <taxon>Halanaerobiales</taxon>
        <taxon>Halanaerobiaceae</taxon>
        <taxon>Halanaerobium</taxon>
    </lineage>
</organism>
<comment type="caution">
    <text evidence="1">The sequence shown here is derived from an EMBL/GenBank/DDBJ whole genome shotgun (WGS) entry which is preliminary data.</text>
</comment>
<protein>
    <submittedName>
        <fullName evidence="1">Uncharacterized protein</fullName>
    </submittedName>
</protein>
<gene>
    <name evidence="1" type="ORF">C8C77_10166</name>
</gene>
<dbReference type="Proteomes" id="UP000294697">
    <property type="component" value="Unassembled WGS sequence"/>
</dbReference>
<sequence length="38" mass="4040">MAEADTADLLIDLYAAGLDVAVIAKAHQGEKGIKINWN</sequence>
<accession>A0A4R7Z8M4</accession>
<name>A0A4R7Z8M4_9FIRM</name>
<proteinExistence type="predicted"/>
<evidence type="ECO:0000313" key="2">
    <source>
        <dbReference type="Proteomes" id="UP000294697"/>
    </source>
</evidence>
<evidence type="ECO:0000313" key="1">
    <source>
        <dbReference type="EMBL" id="TDW07597.1"/>
    </source>
</evidence>
<dbReference type="AlphaFoldDB" id="A0A4R7Z8M4"/>
<reference evidence="1 2" key="1">
    <citation type="submission" date="2019-03" db="EMBL/GenBank/DDBJ databases">
        <title>Subsurface microbial communities from deep shales in Ohio and West Virginia, USA.</title>
        <authorList>
            <person name="Wrighton K."/>
        </authorList>
    </citation>
    <scope>NUCLEOTIDE SEQUENCE [LARGE SCALE GENOMIC DNA]</scope>
    <source>
        <strain evidence="1 2">MSL9.2</strain>
    </source>
</reference>
<dbReference type="EMBL" id="SODA01000001">
    <property type="protein sequence ID" value="TDW07597.1"/>
    <property type="molecule type" value="Genomic_DNA"/>
</dbReference>